<protein>
    <submittedName>
        <fullName evidence="7">FUSC family protein</fullName>
    </submittedName>
</protein>
<feature type="transmembrane region" description="Helical" evidence="5">
    <location>
        <begin position="36"/>
        <end position="55"/>
    </location>
</feature>
<keyword evidence="2 5" id="KW-0812">Transmembrane</keyword>
<feature type="transmembrane region" description="Helical" evidence="5">
    <location>
        <begin position="138"/>
        <end position="157"/>
    </location>
</feature>
<dbReference type="RefSeq" id="WP_136574432.1">
    <property type="nucleotide sequence ID" value="NZ_STFG01000020.1"/>
</dbReference>
<evidence type="ECO:0000313" key="7">
    <source>
        <dbReference type="EMBL" id="THT98471.1"/>
    </source>
</evidence>
<dbReference type="AlphaFoldDB" id="A0A4S8F054"/>
<feature type="transmembrane region" description="Helical" evidence="5">
    <location>
        <begin position="90"/>
        <end position="110"/>
    </location>
</feature>
<evidence type="ECO:0000259" key="6">
    <source>
        <dbReference type="Pfam" id="PF13515"/>
    </source>
</evidence>
<dbReference type="EMBL" id="STFG01000020">
    <property type="protein sequence ID" value="THT98471.1"/>
    <property type="molecule type" value="Genomic_DNA"/>
</dbReference>
<evidence type="ECO:0000256" key="5">
    <source>
        <dbReference type="SAM" id="Phobius"/>
    </source>
</evidence>
<dbReference type="InterPro" id="IPR049453">
    <property type="entry name" value="Memb_transporter_dom"/>
</dbReference>
<keyword evidence="8" id="KW-1185">Reference proteome</keyword>
<dbReference type="GO" id="GO:0016020">
    <property type="term" value="C:membrane"/>
    <property type="evidence" value="ECO:0007669"/>
    <property type="project" value="UniProtKB-SubCell"/>
</dbReference>
<accession>A0A4S8F054</accession>
<comment type="subcellular location">
    <subcellularLocation>
        <location evidence="1">Membrane</location>
        <topology evidence="1">Multi-pass membrane protein</topology>
    </subcellularLocation>
</comment>
<feature type="transmembrane region" description="Helical" evidence="5">
    <location>
        <begin position="266"/>
        <end position="294"/>
    </location>
</feature>
<feature type="transmembrane region" description="Helical" evidence="5">
    <location>
        <begin position="116"/>
        <end position="133"/>
    </location>
</feature>
<name>A0A4S8F054_9BURK</name>
<comment type="caution">
    <text evidence="7">The sequence shown here is derived from an EMBL/GenBank/DDBJ whole genome shotgun (WGS) entry which is preliminary data.</text>
</comment>
<feature type="transmembrane region" description="Helical" evidence="5">
    <location>
        <begin position="61"/>
        <end position="78"/>
    </location>
</feature>
<feature type="transmembrane region" description="Helical" evidence="5">
    <location>
        <begin position="163"/>
        <end position="182"/>
    </location>
</feature>
<feature type="domain" description="Integral membrane bound transporter" evidence="6">
    <location>
        <begin position="221"/>
        <end position="345"/>
    </location>
</feature>
<keyword evidence="3 5" id="KW-1133">Transmembrane helix</keyword>
<evidence type="ECO:0000256" key="3">
    <source>
        <dbReference type="ARBA" id="ARBA00022989"/>
    </source>
</evidence>
<sequence>MTQEKSNHVTLFRALQQVASPARLTESLVLQRPASLHNALLAGLQAAITVVLAAGALHLCAWSHLAAYGGLGALAALYGRTAPSHQRHRVVMTAGLLLVLPIWLLSMIGLAPLSTTSMLLTFALISGCLAALVHRAQLGLPGVVIFIFAASAALTPASDWSDAMARAGAAAFGVVSAIAVCWTTEHWRQSLPHTTTAQGSLPATPRYSIRAFLAVSLCTWIAAMIAQAAGLAHPAWASIGAVAVIQGAHLPSTVHRGWQRTLGTIVGAGIAWAILALHPNFWGLLAAVALLQILTELFMGYNYGLGQMAVTPMALLMTALASNTGAADMAIARIYDTVLGAVVGVGLALLLSTLEERVFLEKHHLRL</sequence>
<feature type="transmembrane region" description="Helical" evidence="5">
    <location>
        <begin position="211"/>
        <end position="229"/>
    </location>
</feature>
<organism evidence="7 8">
    <name type="scientific">Lampropedia puyangensis</name>
    <dbReference type="NCBI Taxonomy" id="1330072"/>
    <lineage>
        <taxon>Bacteria</taxon>
        <taxon>Pseudomonadati</taxon>
        <taxon>Pseudomonadota</taxon>
        <taxon>Betaproteobacteria</taxon>
        <taxon>Burkholderiales</taxon>
        <taxon>Comamonadaceae</taxon>
        <taxon>Lampropedia</taxon>
    </lineage>
</organism>
<evidence type="ECO:0000313" key="8">
    <source>
        <dbReference type="Proteomes" id="UP000308917"/>
    </source>
</evidence>
<reference evidence="7 8" key="1">
    <citation type="journal article" date="2015" name="Antonie Van Leeuwenhoek">
        <title>Lampropedia puyangensis sp. nov., isolated from symptomatic bark of Populus ? euramericana canker and emended description of Lampropedia hyalina (Ehrenberg 1832) Lee et al. 2004.</title>
        <authorList>
            <person name="Li Y."/>
            <person name="Wang T."/>
            <person name="Piao C.G."/>
            <person name="Wang L.F."/>
            <person name="Tian G.Z."/>
            <person name="Zhu T.H."/>
            <person name="Guo M.W."/>
        </authorList>
    </citation>
    <scope>NUCLEOTIDE SEQUENCE [LARGE SCALE GENOMIC DNA]</scope>
    <source>
        <strain evidence="7 8">2-bin</strain>
    </source>
</reference>
<evidence type="ECO:0000256" key="4">
    <source>
        <dbReference type="ARBA" id="ARBA00023136"/>
    </source>
</evidence>
<dbReference type="Proteomes" id="UP000308917">
    <property type="component" value="Unassembled WGS sequence"/>
</dbReference>
<feature type="transmembrane region" description="Helical" evidence="5">
    <location>
        <begin position="300"/>
        <end position="322"/>
    </location>
</feature>
<dbReference type="OrthoDB" id="581879at2"/>
<evidence type="ECO:0000256" key="2">
    <source>
        <dbReference type="ARBA" id="ARBA00022692"/>
    </source>
</evidence>
<gene>
    <name evidence="7" type="ORF">E9531_14185</name>
</gene>
<evidence type="ECO:0000256" key="1">
    <source>
        <dbReference type="ARBA" id="ARBA00004141"/>
    </source>
</evidence>
<keyword evidence="4 5" id="KW-0472">Membrane</keyword>
<dbReference type="Pfam" id="PF13515">
    <property type="entry name" value="FUSC_2"/>
    <property type="match status" value="1"/>
</dbReference>
<proteinExistence type="predicted"/>
<feature type="transmembrane region" description="Helical" evidence="5">
    <location>
        <begin position="334"/>
        <end position="354"/>
    </location>
</feature>